<evidence type="ECO:0000313" key="2">
    <source>
        <dbReference type="EMBL" id="MBD9698043.1"/>
    </source>
</evidence>
<accession>A0ABR9DLM9</accession>
<dbReference type="EMBL" id="JACZDF010000001">
    <property type="protein sequence ID" value="MBD9698043.1"/>
    <property type="molecule type" value="Genomic_DNA"/>
</dbReference>
<gene>
    <name evidence="2" type="ORF">IGS67_00825</name>
</gene>
<feature type="transmembrane region" description="Helical" evidence="1">
    <location>
        <begin position="46"/>
        <end position="68"/>
    </location>
</feature>
<name>A0ABR9DLM9_9MICO</name>
<keyword evidence="1" id="KW-0472">Membrane</keyword>
<organism evidence="2 3">
    <name type="scientific">Flavimobilis rhizosphaerae</name>
    <dbReference type="NCBI Taxonomy" id="2775421"/>
    <lineage>
        <taxon>Bacteria</taxon>
        <taxon>Bacillati</taxon>
        <taxon>Actinomycetota</taxon>
        <taxon>Actinomycetes</taxon>
        <taxon>Micrococcales</taxon>
        <taxon>Jonesiaceae</taxon>
        <taxon>Flavimobilis</taxon>
    </lineage>
</organism>
<keyword evidence="1" id="KW-0812">Transmembrane</keyword>
<sequence>MNHNDRFADALGDIAGAAGRSTSHLTDDELVAGVRRRATVLRRRRAAGRAATAAAAVVAVAAGGVVAAQQLGGTRAVPGPAAATEARCGEVFTPPTPTFEGLRLTLSPGSEVLAERGLTELPSVVATLDADASLDALTLTSDGNVEYTVVQDGRVVANGGSGVQPLVTTPLTAGGPASTPFVGMFPEPCDPSRRTSETSLPSGSLPAGEYEVWASVRDARVHEGKPGEDVSGGQPAVVVGGPWIVTLSDGDAAVRPEALACGATATDLVASTTPGTPRLTVTASRTLAPGLDDAPEARIEVAADDPRPYRVERLSAYLLDGDTVVGASNAYPRELDLDLVVAGDDARARVPVQRGSCDSDTDLSGPLTLLVVADVTDLVSSSSEVLRLVSERRPVTLEPEPAWEVPDDVAPTMAYGCGGPTADDTAWLDRSKDVFAQGGTPLRIAGTTARTTSMRGTTLDLGTTLTVDGDVLADGVQAFLLKDGRVVARAHTPTPDGTWTTFPAGPGDGGIDAWPAADVPRLDGPLDVDVPGRSCETGALLPAGDYELVVGLYGSVGFQVEVTVVESLGTITVTD</sequence>
<dbReference type="RefSeq" id="WP_192276847.1">
    <property type="nucleotide sequence ID" value="NZ_JACZDF010000001.1"/>
</dbReference>
<dbReference type="Proteomes" id="UP000642107">
    <property type="component" value="Unassembled WGS sequence"/>
</dbReference>
<evidence type="ECO:0000313" key="3">
    <source>
        <dbReference type="Proteomes" id="UP000642107"/>
    </source>
</evidence>
<keyword evidence="3" id="KW-1185">Reference proteome</keyword>
<proteinExistence type="predicted"/>
<comment type="caution">
    <text evidence="2">The sequence shown here is derived from an EMBL/GenBank/DDBJ whole genome shotgun (WGS) entry which is preliminary data.</text>
</comment>
<keyword evidence="1" id="KW-1133">Transmembrane helix</keyword>
<protein>
    <submittedName>
        <fullName evidence="2">Uncharacterized protein</fullName>
    </submittedName>
</protein>
<evidence type="ECO:0000256" key="1">
    <source>
        <dbReference type="SAM" id="Phobius"/>
    </source>
</evidence>
<reference evidence="2 3" key="1">
    <citation type="submission" date="2020-09" db="EMBL/GenBank/DDBJ databases">
        <title>Flavimobilis rhizosphaerae sp. nov., isolated from rhizosphere soil of Spartina alterniflora.</title>
        <authorList>
            <person name="Hanqin C."/>
        </authorList>
    </citation>
    <scope>NUCLEOTIDE SEQUENCE [LARGE SCALE GENOMIC DNA]</scope>
    <source>
        <strain evidence="2 3">GY 10621</strain>
    </source>
</reference>